<sequence>MKKNLIVGAFALLSICGIAQVHTPSTSTKSEVHQVVGLTDVKVDYSRPNMRGRLIYGDLVPYGRLWRTGANMNSIVTFGNDVVIDGKTLKKGSYAIYTIPKIEEWEVIFYNDVNNWGLPEKWDDSKVALSTKVKVMNSNRKHETFTIAVNNVNIDYADLEIMWEKTVVPVRFYVPTDKLAMETIEDTFAGPKVIDYYAASEYFYLTNKDYDRALDWINKAIEKSGDQIPYYFVRLKSQIQAKLGDKVAAVETAKWALALAEKANNLDYIKINKDAIKEWSKSI</sequence>
<dbReference type="SUPFAM" id="SSF81901">
    <property type="entry name" value="HCP-like"/>
    <property type="match status" value="1"/>
</dbReference>
<name>A0A7K1GKI6_9FLAO</name>
<feature type="signal peptide" evidence="1">
    <location>
        <begin position="1"/>
        <end position="19"/>
    </location>
</feature>
<dbReference type="Proteomes" id="UP000488936">
    <property type="component" value="Unassembled WGS sequence"/>
</dbReference>
<accession>A0A7K1GKI6</accession>
<gene>
    <name evidence="2" type="ORF">GJV77_05255</name>
</gene>
<comment type="caution">
    <text evidence="2">The sequence shown here is derived from an EMBL/GenBank/DDBJ whole genome shotgun (WGS) entry which is preliminary data.</text>
</comment>
<proteinExistence type="predicted"/>
<dbReference type="EMBL" id="WMJY01000008">
    <property type="protein sequence ID" value="MTH29328.1"/>
    <property type="molecule type" value="Genomic_DNA"/>
</dbReference>
<reference evidence="2 3" key="1">
    <citation type="journal article" date="2006" name="Int. J. Syst. Evol. Microbiol.">
        <title>Myroides pelagicus sp. nov., isolated from seawater in Thailand.</title>
        <authorList>
            <person name="Yoon J."/>
            <person name="Maneerat S."/>
            <person name="Kawai F."/>
            <person name="Yokota A."/>
        </authorList>
    </citation>
    <scope>NUCLEOTIDE SEQUENCE [LARGE SCALE GENOMIC DNA]</scope>
    <source>
        <strain evidence="2 3">SM1T</strain>
    </source>
</reference>
<organism evidence="2 3">
    <name type="scientific">Myroides pelagicus</name>
    <dbReference type="NCBI Taxonomy" id="270914"/>
    <lineage>
        <taxon>Bacteria</taxon>
        <taxon>Pseudomonadati</taxon>
        <taxon>Bacteroidota</taxon>
        <taxon>Flavobacteriia</taxon>
        <taxon>Flavobacteriales</taxon>
        <taxon>Flavobacteriaceae</taxon>
        <taxon>Myroides</taxon>
    </lineage>
</organism>
<evidence type="ECO:0000313" key="2">
    <source>
        <dbReference type="EMBL" id="MTH29328.1"/>
    </source>
</evidence>
<dbReference type="Pfam" id="PF11138">
    <property type="entry name" value="DUF2911"/>
    <property type="match status" value="1"/>
</dbReference>
<keyword evidence="3" id="KW-1185">Reference proteome</keyword>
<keyword evidence="1" id="KW-0732">Signal</keyword>
<evidence type="ECO:0000256" key="1">
    <source>
        <dbReference type="SAM" id="SignalP"/>
    </source>
</evidence>
<dbReference type="InterPro" id="IPR021314">
    <property type="entry name" value="DUF2911"/>
</dbReference>
<dbReference type="Gene3D" id="1.25.40.1040">
    <property type="match status" value="1"/>
</dbReference>
<evidence type="ECO:0000313" key="3">
    <source>
        <dbReference type="Proteomes" id="UP000488936"/>
    </source>
</evidence>
<dbReference type="RefSeq" id="WP_155035302.1">
    <property type="nucleotide sequence ID" value="NZ_JAYMMG010000018.1"/>
</dbReference>
<feature type="chain" id="PRO_5029911931" evidence="1">
    <location>
        <begin position="20"/>
        <end position="283"/>
    </location>
</feature>
<dbReference type="AlphaFoldDB" id="A0A7K1GKI6"/>
<dbReference type="OrthoDB" id="187854at2"/>
<protein>
    <submittedName>
        <fullName evidence="2">DUF2911 domain-containing protein</fullName>
    </submittedName>
</protein>